<evidence type="ECO:0000313" key="3">
    <source>
        <dbReference type="Proteomes" id="UP000480854"/>
    </source>
</evidence>
<name>A0A9W7NIE8_9PROT</name>
<sequence length="100" mass="10182">MRAPGLPSAAGRRLRDADPAGRHQQAIRGHRAAAVQAIVSQALGVPAAVWGDLGIASVRTNSVAGQMLQILVEPTSFQTASDSAATARAQLGCGLSLVRG</sequence>
<dbReference type="RefSeq" id="WP_149469895.1">
    <property type="nucleotide sequence ID" value="NZ_QOKW01000012.1"/>
</dbReference>
<dbReference type="Proteomes" id="UP000480854">
    <property type="component" value="Unassembled WGS sequence"/>
</dbReference>
<gene>
    <name evidence="2" type="ORF">DS843_15970</name>
</gene>
<proteinExistence type="predicted"/>
<reference evidence="2 3" key="1">
    <citation type="submission" date="2018-07" db="EMBL/GenBank/DDBJ databases">
        <title>Genome sequence of Azospirillum sp. ATCC 49961.</title>
        <authorList>
            <person name="Sant'Anna F.H."/>
            <person name="Baldani J.I."/>
            <person name="Zilli J.E."/>
            <person name="Reis V.M."/>
            <person name="Hartmann A."/>
            <person name="Cruz L."/>
            <person name="de Souza E.M."/>
            <person name="de Oliveira Pedrosa F."/>
            <person name="Passaglia L.M.P."/>
        </authorList>
    </citation>
    <scope>NUCLEOTIDE SEQUENCE [LARGE SCALE GENOMIC DNA]</scope>
    <source>
        <strain evidence="2 3">ATCC 49961</strain>
    </source>
</reference>
<keyword evidence="3" id="KW-1185">Reference proteome</keyword>
<dbReference type="EMBL" id="QOKW01000012">
    <property type="protein sequence ID" value="KAA0679440.1"/>
    <property type="molecule type" value="Genomic_DNA"/>
</dbReference>
<comment type="caution">
    <text evidence="2">The sequence shown here is derived from an EMBL/GenBank/DDBJ whole genome shotgun (WGS) entry which is preliminary data.</text>
</comment>
<protein>
    <submittedName>
        <fullName evidence="2">Uncharacterized protein</fullName>
    </submittedName>
</protein>
<dbReference type="AlphaFoldDB" id="A0A9W7NIE8"/>
<feature type="region of interest" description="Disordered" evidence="1">
    <location>
        <begin position="1"/>
        <end position="26"/>
    </location>
</feature>
<accession>A0A9W7NIE8</accession>
<evidence type="ECO:0000256" key="1">
    <source>
        <dbReference type="SAM" id="MobiDB-lite"/>
    </source>
</evidence>
<evidence type="ECO:0000313" key="2">
    <source>
        <dbReference type="EMBL" id="KAA0679440.1"/>
    </source>
</evidence>
<organism evidence="2 3">
    <name type="scientific">Roseomonas genomospecies 6</name>
    <dbReference type="NCBI Taxonomy" id="214106"/>
    <lineage>
        <taxon>Bacteria</taxon>
        <taxon>Pseudomonadati</taxon>
        <taxon>Pseudomonadota</taxon>
        <taxon>Alphaproteobacteria</taxon>
        <taxon>Acetobacterales</taxon>
        <taxon>Roseomonadaceae</taxon>
        <taxon>Roseomonas</taxon>
    </lineage>
</organism>